<dbReference type="Proteomes" id="UP000248161">
    <property type="component" value="Unassembled WGS sequence"/>
</dbReference>
<name>A0A2V3HPU0_9ARCH</name>
<evidence type="ECO:0000259" key="1">
    <source>
        <dbReference type="Pfam" id="PF09834"/>
    </source>
</evidence>
<proteinExistence type="predicted"/>
<reference evidence="2 3" key="1">
    <citation type="journal article" date="2015" name="Nat. Commun.">
        <title>Genomic and transcriptomic evidence for scavenging of diverse organic compounds by widespread deep-sea archaea.</title>
        <authorList>
            <person name="Li M."/>
            <person name="Baker B.J."/>
            <person name="Anantharaman K."/>
            <person name="Jain S."/>
            <person name="Breier J.A."/>
            <person name="Dick G.J."/>
        </authorList>
    </citation>
    <scope>NUCLEOTIDE SEQUENCE [LARGE SCALE GENOMIC DNA]</scope>
    <source>
        <strain evidence="2">Cayman_51_deep</strain>
    </source>
</reference>
<evidence type="ECO:0000313" key="3">
    <source>
        <dbReference type="Proteomes" id="UP000248161"/>
    </source>
</evidence>
<comment type="caution">
    <text evidence="2">The sequence shown here is derived from an EMBL/GenBank/DDBJ whole genome shotgun (WGS) entry which is preliminary data.</text>
</comment>
<organism evidence="2 3">
    <name type="scientific">Candidatus Thalassarchaeum betae</name>
    <dbReference type="NCBI Taxonomy" id="2599289"/>
    <lineage>
        <taxon>Archaea</taxon>
        <taxon>Methanobacteriati</taxon>
        <taxon>Thermoplasmatota</taxon>
        <taxon>Candidatus Poseidoniia</taxon>
        <taxon>Candidatus Poseidoniales</taxon>
        <taxon>Candidatus Thalassarchaeaceae</taxon>
        <taxon>Candidatus Thalassarchaeum</taxon>
    </lineage>
</organism>
<dbReference type="EMBL" id="PSPG01000011">
    <property type="protein sequence ID" value="PXF21168.1"/>
    <property type="molecule type" value="Genomic_DNA"/>
</dbReference>
<dbReference type="Pfam" id="PF09834">
    <property type="entry name" value="DUF2061"/>
    <property type="match status" value="1"/>
</dbReference>
<feature type="domain" description="DUF2061" evidence="1">
    <location>
        <begin position="22"/>
        <end position="73"/>
    </location>
</feature>
<accession>A0A2V3HPU0</accession>
<evidence type="ECO:0000313" key="2">
    <source>
        <dbReference type="EMBL" id="PXF21168.1"/>
    </source>
</evidence>
<dbReference type="InterPro" id="IPR018638">
    <property type="entry name" value="DUF2061_membrane"/>
</dbReference>
<gene>
    <name evidence="2" type="ORF">CXX69_05285</name>
</gene>
<dbReference type="AlphaFoldDB" id="A0A2V3HPU0"/>
<sequence>MTEHTITKHIEGTGHANRKRSLVKTCSWRILASTDTVIIARVLTGSWTIGLSIASIEIVTKMILYYLHERGWSSLDWGLEDVDVDVTALADPRPVH</sequence>
<protein>
    <recommendedName>
        <fullName evidence="1">DUF2061 domain-containing protein</fullName>
    </recommendedName>
</protein>